<protein>
    <submittedName>
        <fullName evidence="2">Uncharacterized protein</fullName>
    </submittedName>
</protein>
<proteinExistence type="predicted"/>
<evidence type="ECO:0000256" key="1">
    <source>
        <dbReference type="SAM" id="MobiDB-lite"/>
    </source>
</evidence>
<feature type="region of interest" description="Disordered" evidence="1">
    <location>
        <begin position="1"/>
        <end position="39"/>
    </location>
</feature>
<comment type="caution">
    <text evidence="2">The sequence shown here is derived from an EMBL/GenBank/DDBJ whole genome shotgun (WGS) entry which is preliminary data.</text>
</comment>
<organism evidence="2">
    <name type="scientific">Mycobacterium xenopi 4042</name>
    <dbReference type="NCBI Taxonomy" id="1299334"/>
    <lineage>
        <taxon>Bacteria</taxon>
        <taxon>Bacillati</taxon>
        <taxon>Actinomycetota</taxon>
        <taxon>Actinomycetes</taxon>
        <taxon>Mycobacteriales</taxon>
        <taxon>Mycobacteriaceae</taxon>
        <taxon>Mycobacterium</taxon>
    </lineage>
</organism>
<name>X7Z2S6_MYCXE</name>
<accession>X7Z2S6</accession>
<gene>
    <name evidence="2" type="ORF">I553_6881</name>
</gene>
<reference evidence="2" key="1">
    <citation type="submission" date="2014-01" db="EMBL/GenBank/DDBJ databases">
        <authorList>
            <person name="Brown-Elliot B."/>
            <person name="Wallace R."/>
            <person name="Lenaerts A."/>
            <person name="Ordway D."/>
            <person name="DeGroote M.A."/>
            <person name="Parker T."/>
            <person name="Sizemore C."/>
            <person name="Tallon L.J."/>
            <person name="Sadzewicz L.K."/>
            <person name="Sengamalay N."/>
            <person name="Fraser C.M."/>
            <person name="Hine E."/>
            <person name="Shefchek K.A."/>
            <person name="Das S.P."/>
            <person name="Tettelin H."/>
        </authorList>
    </citation>
    <scope>NUCLEOTIDE SEQUENCE [LARGE SCALE GENOMIC DNA]</scope>
    <source>
        <strain evidence="2">4042</strain>
    </source>
</reference>
<sequence>MSYPSNLDGLEDPSAFRGGLYQSRAGVSTQPRPAGQKKS</sequence>
<evidence type="ECO:0000313" key="2">
    <source>
        <dbReference type="EMBL" id="EUA13762.1"/>
    </source>
</evidence>
<dbReference type="EMBL" id="JAOB01000081">
    <property type="protein sequence ID" value="EUA13762.1"/>
    <property type="molecule type" value="Genomic_DNA"/>
</dbReference>
<dbReference type="AlphaFoldDB" id="X7Z2S6"/>